<reference evidence="5" key="1">
    <citation type="journal article" date="2014" name="Front. Microbiol.">
        <title>High frequency of phylogenetically diverse reductive dehalogenase-homologous genes in deep subseafloor sedimentary metagenomes.</title>
        <authorList>
            <person name="Kawai M."/>
            <person name="Futagami T."/>
            <person name="Toyoda A."/>
            <person name="Takaki Y."/>
            <person name="Nishi S."/>
            <person name="Hori S."/>
            <person name="Arai W."/>
            <person name="Tsubouchi T."/>
            <person name="Morono Y."/>
            <person name="Uchiyama I."/>
            <person name="Ito T."/>
            <person name="Fujiyama A."/>
            <person name="Inagaki F."/>
            <person name="Takami H."/>
        </authorList>
    </citation>
    <scope>NUCLEOTIDE SEQUENCE</scope>
    <source>
        <strain evidence="5">Expedition CK06-06</strain>
    </source>
</reference>
<comment type="caution">
    <text evidence="5">The sequence shown here is derived from an EMBL/GenBank/DDBJ whole genome shotgun (WGS) entry which is preliminary data.</text>
</comment>
<organism evidence="5">
    <name type="scientific">marine sediment metagenome</name>
    <dbReference type="NCBI Taxonomy" id="412755"/>
    <lineage>
        <taxon>unclassified sequences</taxon>
        <taxon>metagenomes</taxon>
        <taxon>ecological metagenomes</taxon>
    </lineage>
</organism>
<dbReference type="AlphaFoldDB" id="X1DJR8"/>
<dbReference type="PANTHER" id="PTHR11109:SF7">
    <property type="entry name" value="GTP CYCLOHYDROLASE 1"/>
    <property type="match status" value="1"/>
</dbReference>
<dbReference type="GO" id="GO:0003934">
    <property type="term" value="F:GTP cyclohydrolase I activity"/>
    <property type="evidence" value="ECO:0007669"/>
    <property type="project" value="UniProtKB-EC"/>
</dbReference>
<dbReference type="InterPro" id="IPR001474">
    <property type="entry name" value="GTP_CycHdrlase_I"/>
</dbReference>
<dbReference type="GO" id="GO:0006729">
    <property type="term" value="P:tetrahydrobiopterin biosynthetic process"/>
    <property type="evidence" value="ECO:0007669"/>
    <property type="project" value="TreeGrafter"/>
</dbReference>
<keyword evidence="3" id="KW-0378">Hydrolase</keyword>
<sequence length="85" mass="9320">MSKLARALDIAAARPQLQERLTSELADALMERLDPYGALVRLQATHLCMTLRGVKKPGAKMVTSAIRGIFRSNRASREEALSLIA</sequence>
<evidence type="ECO:0000259" key="4">
    <source>
        <dbReference type="Pfam" id="PF01227"/>
    </source>
</evidence>
<dbReference type="Gene3D" id="3.30.1130.10">
    <property type="match status" value="1"/>
</dbReference>
<dbReference type="GO" id="GO:0008270">
    <property type="term" value="F:zinc ion binding"/>
    <property type="evidence" value="ECO:0007669"/>
    <property type="project" value="TreeGrafter"/>
</dbReference>
<dbReference type="GO" id="GO:0005525">
    <property type="term" value="F:GTP binding"/>
    <property type="evidence" value="ECO:0007669"/>
    <property type="project" value="TreeGrafter"/>
</dbReference>
<dbReference type="EC" id="3.5.4.16" evidence="2"/>
<dbReference type="PROSITE" id="PS00860">
    <property type="entry name" value="GTP_CYCLOHYDROL_1_2"/>
    <property type="match status" value="1"/>
</dbReference>
<dbReference type="SUPFAM" id="SSF55620">
    <property type="entry name" value="Tetrahydrobiopterin biosynthesis enzymes-like"/>
    <property type="match status" value="1"/>
</dbReference>
<name>X1DJR8_9ZZZZ</name>
<protein>
    <recommendedName>
        <fullName evidence="2">GTP cyclohydrolase I</fullName>
        <ecNumber evidence="2">3.5.4.16</ecNumber>
    </recommendedName>
</protein>
<dbReference type="InterPro" id="IPR018234">
    <property type="entry name" value="GTP_CycHdrlase_I_CS"/>
</dbReference>
<evidence type="ECO:0000313" key="5">
    <source>
        <dbReference type="EMBL" id="GAH05269.1"/>
    </source>
</evidence>
<dbReference type="Pfam" id="PF01227">
    <property type="entry name" value="GTP_cyclohydroI"/>
    <property type="match status" value="1"/>
</dbReference>
<gene>
    <name evidence="5" type="ORF">S01H4_38445</name>
</gene>
<dbReference type="EMBL" id="BART01020731">
    <property type="protein sequence ID" value="GAH05269.1"/>
    <property type="molecule type" value="Genomic_DNA"/>
</dbReference>
<comment type="pathway">
    <text evidence="1">Cofactor biosynthesis; 7,8-dihydroneopterin triphosphate biosynthesis; 7,8-dihydroneopterin triphosphate from GTP: step 1/1.</text>
</comment>
<evidence type="ECO:0000256" key="3">
    <source>
        <dbReference type="ARBA" id="ARBA00022801"/>
    </source>
</evidence>
<evidence type="ECO:0000256" key="2">
    <source>
        <dbReference type="ARBA" id="ARBA00012715"/>
    </source>
</evidence>
<dbReference type="GO" id="GO:0046654">
    <property type="term" value="P:tetrahydrofolate biosynthetic process"/>
    <property type="evidence" value="ECO:0007669"/>
    <property type="project" value="InterPro"/>
</dbReference>
<accession>X1DJR8</accession>
<dbReference type="UniPathway" id="UPA00848">
    <property type="reaction ID" value="UER00151"/>
</dbReference>
<dbReference type="PANTHER" id="PTHR11109">
    <property type="entry name" value="GTP CYCLOHYDROLASE I"/>
    <property type="match status" value="1"/>
</dbReference>
<dbReference type="InterPro" id="IPR020602">
    <property type="entry name" value="GTP_CycHdrlase_I_dom"/>
</dbReference>
<dbReference type="InterPro" id="IPR043133">
    <property type="entry name" value="GTP-CH-I_C/QueF"/>
</dbReference>
<feature type="domain" description="GTP cyclohydrolase I" evidence="4">
    <location>
        <begin position="1"/>
        <end position="84"/>
    </location>
</feature>
<dbReference type="GO" id="GO:0005737">
    <property type="term" value="C:cytoplasm"/>
    <property type="evidence" value="ECO:0007669"/>
    <property type="project" value="TreeGrafter"/>
</dbReference>
<proteinExistence type="predicted"/>
<evidence type="ECO:0000256" key="1">
    <source>
        <dbReference type="ARBA" id="ARBA00005080"/>
    </source>
</evidence>